<proteinExistence type="predicted"/>
<name>A0A9X4KHI4_9BACL</name>
<evidence type="ECO:0000256" key="1">
    <source>
        <dbReference type="ARBA" id="ARBA00022729"/>
    </source>
</evidence>
<reference evidence="4 5" key="1">
    <citation type="submission" date="2022-10" db="EMBL/GenBank/DDBJ databases">
        <title>Comparative genomic analysis of Cohnella hashimotonis sp. nov., isolated from the International Space Station.</title>
        <authorList>
            <person name="Simpson A."/>
            <person name="Venkateswaran K."/>
        </authorList>
    </citation>
    <scope>NUCLEOTIDE SEQUENCE [LARGE SCALE GENOMIC DNA]</scope>
    <source>
        <strain evidence="4 5">DSM 18997</strain>
    </source>
</reference>
<dbReference type="SUPFAM" id="SSF53850">
    <property type="entry name" value="Periplasmic binding protein-like II"/>
    <property type="match status" value="1"/>
</dbReference>
<dbReference type="EMBL" id="JAPDHZ010000003">
    <property type="protein sequence ID" value="MDG0792389.1"/>
    <property type="molecule type" value="Genomic_DNA"/>
</dbReference>
<gene>
    <name evidence="4" type="ORF">OMP38_17055</name>
</gene>
<dbReference type="Gene3D" id="3.40.190.10">
    <property type="entry name" value="Periplasmic binding protein-like II"/>
    <property type="match status" value="2"/>
</dbReference>
<dbReference type="RefSeq" id="WP_277566193.1">
    <property type="nucleotide sequence ID" value="NZ_JAPDHZ010000003.1"/>
</dbReference>
<organism evidence="4 5">
    <name type="scientific">Cohnella ginsengisoli</name>
    <dbReference type="NCBI Taxonomy" id="425004"/>
    <lineage>
        <taxon>Bacteria</taxon>
        <taxon>Bacillati</taxon>
        <taxon>Bacillota</taxon>
        <taxon>Bacilli</taxon>
        <taxon>Bacillales</taxon>
        <taxon>Paenibacillaceae</taxon>
        <taxon>Cohnella</taxon>
    </lineage>
</organism>
<keyword evidence="1 3" id="KW-0732">Signal</keyword>
<protein>
    <submittedName>
        <fullName evidence="4">Extracellular solute-binding protein</fullName>
    </submittedName>
</protein>
<evidence type="ECO:0000256" key="2">
    <source>
        <dbReference type="SAM" id="MobiDB-lite"/>
    </source>
</evidence>
<dbReference type="PROSITE" id="PS51257">
    <property type="entry name" value="PROKAR_LIPOPROTEIN"/>
    <property type="match status" value="1"/>
</dbReference>
<dbReference type="AlphaFoldDB" id="A0A9X4KHI4"/>
<feature type="signal peptide" evidence="3">
    <location>
        <begin position="1"/>
        <end position="20"/>
    </location>
</feature>
<feature type="chain" id="PRO_5040959970" evidence="3">
    <location>
        <begin position="21"/>
        <end position="543"/>
    </location>
</feature>
<sequence>MKKKHLIGLMSMALTASLAAGCAKDNNEGQASSSPSAKPSASAAAEAPKGYNGADRLQISEKPAKVTLFYPFSANGAPKGDMPVWKKAAEITNVSMENVANESITEEVQSFNAMLAAGKLPDIIQGQRTTLAPAVSDGAFIPLDELIEKYAPNIKKFLEDFPEARRAGMGTDGKLYTLTGTLGGEPGKTLPSMGYFIRKDWLDKLNLPVPTNFEQFEQTLYAFREKDPNGNNKKDEIPLFSRNSGLWSLLEIWGATNGWYIGPDDKIYHGKTSDQYKAALTDLAKWYKDGIIDPEIYTRGAQARQFMLGNNIGGATIDWFTSTAAVNDTVRAQVPDINFVAIAPPANKQGVVQMMAGREPIHSYAWGISRDAADPEMVIKYMDFFFTKEGERLTNFGIEGEHYDLVNGEPVLRDVALKYETGLPNFLRSIGGGYEIGRRGSLVGELSSMNEIAKAGFNMYAESDWIKPPFPVLTFTAEERKAIDDALVNLNPYMDEYEQKVFMGAQDINATWDAYLAELNKLNLQSAVDAYNSAYARYKAESK</sequence>
<accession>A0A9X4KHI4</accession>
<evidence type="ECO:0000313" key="4">
    <source>
        <dbReference type="EMBL" id="MDG0792389.1"/>
    </source>
</evidence>
<evidence type="ECO:0000313" key="5">
    <source>
        <dbReference type="Proteomes" id="UP001153387"/>
    </source>
</evidence>
<evidence type="ECO:0000256" key="3">
    <source>
        <dbReference type="SAM" id="SignalP"/>
    </source>
</evidence>
<dbReference type="PANTHER" id="PTHR43649">
    <property type="entry name" value="ARABINOSE-BINDING PROTEIN-RELATED"/>
    <property type="match status" value="1"/>
</dbReference>
<keyword evidence="5" id="KW-1185">Reference proteome</keyword>
<feature type="region of interest" description="Disordered" evidence="2">
    <location>
        <begin position="24"/>
        <end position="49"/>
    </location>
</feature>
<feature type="compositionally biased region" description="Low complexity" evidence="2">
    <location>
        <begin position="31"/>
        <end position="49"/>
    </location>
</feature>
<comment type="caution">
    <text evidence="4">The sequence shown here is derived from an EMBL/GenBank/DDBJ whole genome shotgun (WGS) entry which is preliminary data.</text>
</comment>
<dbReference type="InterPro" id="IPR050490">
    <property type="entry name" value="Bact_solute-bd_prot1"/>
</dbReference>
<dbReference type="Proteomes" id="UP001153387">
    <property type="component" value="Unassembled WGS sequence"/>
</dbReference>
<dbReference type="PANTHER" id="PTHR43649:SF33">
    <property type="entry name" value="POLYGALACTURONAN_RHAMNOGALACTURONAN-BINDING PROTEIN YTCQ"/>
    <property type="match status" value="1"/>
</dbReference>